<dbReference type="CDD" id="cd06223">
    <property type="entry name" value="PRTases_typeI"/>
    <property type="match status" value="1"/>
</dbReference>
<dbReference type="PANTHER" id="PTHR47505:SF1">
    <property type="entry name" value="DNA UTILIZATION PROTEIN YHGH"/>
    <property type="match status" value="1"/>
</dbReference>
<proteinExistence type="inferred from homology"/>
<organism evidence="3 4">
    <name type="scientific">Alkalicaulis satelles</name>
    <dbReference type="NCBI Taxonomy" id="2609175"/>
    <lineage>
        <taxon>Bacteria</taxon>
        <taxon>Pseudomonadati</taxon>
        <taxon>Pseudomonadota</taxon>
        <taxon>Alphaproteobacteria</taxon>
        <taxon>Maricaulales</taxon>
        <taxon>Maricaulaceae</taxon>
        <taxon>Alkalicaulis</taxon>
    </lineage>
</organism>
<evidence type="ECO:0000256" key="1">
    <source>
        <dbReference type="ARBA" id="ARBA00008007"/>
    </source>
</evidence>
<keyword evidence="4" id="KW-1185">Reference proteome</keyword>
<dbReference type="InterPro" id="IPR051910">
    <property type="entry name" value="ComF/GntX_DNA_util-trans"/>
</dbReference>
<accession>A0A5M6ZJ10</accession>
<reference evidence="3 4" key="1">
    <citation type="submission" date="2019-09" db="EMBL/GenBank/DDBJ databases">
        <authorList>
            <person name="Kevbrin V."/>
            <person name="Grouzdev D.S."/>
        </authorList>
    </citation>
    <scope>NUCLEOTIDE SEQUENCE [LARGE SCALE GENOMIC DNA]</scope>
    <source>
        <strain evidence="3 4">G-192</strain>
    </source>
</reference>
<dbReference type="EMBL" id="VWOJ01000002">
    <property type="protein sequence ID" value="KAA5803677.1"/>
    <property type="molecule type" value="Genomic_DNA"/>
</dbReference>
<protein>
    <submittedName>
        <fullName evidence="3">ComF family protein</fullName>
    </submittedName>
</protein>
<dbReference type="InterPro" id="IPR029057">
    <property type="entry name" value="PRTase-like"/>
</dbReference>
<dbReference type="SUPFAM" id="SSF53271">
    <property type="entry name" value="PRTase-like"/>
    <property type="match status" value="1"/>
</dbReference>
<dbReference type="Gene3D" id="3.40.50.2020">
    <property type="match status" value="1"/>
</dbReference>
<gene>
    <name evidence="3" type="ORF">F1654_07705</name>
</gene>
<dbReference type="InterPro" id="IPR000836">
    <property type="entry name" value="PRTase_dom"/>
</dbReference>
<dbReference type="RefSeq" id="WP_150022945.1">
    <property type="nucleotide sequence ID" value="NZ_VWOJ01000002.1"/>
</dbReference>
<name>A0A5M6ZJ10_9PROT</name>
<evidence type="ECO:0000313" key="3">
    <source>
        <dbReference type="EMBL" id="KAA5803677.1"/>
    </source>
</evidence>
<dbReference type="Proteomes" id="UP000325122">
    <property type="component" value="Unassembled WGS sequence"/>
</dbReference>
<dbReference type="Pfam" id="PF00156">
    <property type="entry name" value="Pribosyltran"/>
    <property type="match status" value="1"/>
</dbReference>
<feature type="domain" description="Phosphoribosyltransferase" evidence="2">
    <location>
        <begin position="168"/>
        <end position="252"/>
    </location>
</feature>
<comment type="caution">
    <text evidence="3">The sequence shown here is derived from an EMBL/GenBank/DDBJ whole genome shotgun (WGS) entry which is preliminary data.</text>
</comment>
<evidence type="ECO:0000313" key="4">
    <source>
        <dbReference type="Proteomes" id="UP000325122"/>
    </source>
</evidence>
<comment type="similarity">
    <text evidence="1">Belongs to the ComF/GntX family.</text>
</comment>
<sequence>MKRPWAGYARFDAAGKAAAVLMRLADLVWPPLSPLSGRAVSEPGLLDPEDWAAIRFLAPPWCDVCGVPFPYPSGAGMICPACTARAPVFDRARAAFVYEPASRALALGLKHAGRTDGLDAFGRWMARAGAECLSGADALIPVPLHPRRLRQRRFNQSLLLANAVSQVSGLPVAPHVLQRVRATPSQGGMSAKGRVRNMAGAFAVRKGREGEIAGARLVIIDDVHTTGATLNACARTLKRAGAAQVRAITLARVVKPVNLIK</sequence>
<dbReference type="AlphaFoldDB" id="A0A5M6ZJ10"/>
<dbReference type="PANTHER" id="PTHR47505">
    <property type="entry name" value="DNA UTILIZATION PROTEIN YHGH"/>
    <property type="match status" value="1"/>
</dbReference>
<evidence type="ECO:0000259" key="2">
    <source>
        <dbReference type="Pfam" id="PF00156"/>
    </source>
</evidence>